<dbReference type="InterPro" id="IPR013785">
    <property type="entry name" value="Aldolase_TIM"/>
</dbReference>
<dbReference type="GO" id="GO:0051536">
    <property type="term" value="F:iron-sulfur cluster binding"/>
    <property type="evidence" value="ECO:0007669"/>
    <property type="project" value="UniProtKB-KW"/>
</dbReference>
<dbReference type="InterPro" id="IPR058240">
    <property type="entry name" value="rSAM_sf"/>
</dbReference>
<sequence>MNNILIYETDSKDTYLYDNKTGFILNIDSSFLMVLNEMRKNGFLGNNIYNNYNLEYYKFFLEKYNNLYKSVNLHNKKKYTIKDIEKHIETHGMKQLIFDMTEQCNLRCKYCIYSDYYPYHRSYRNKALTFEIAKKAIDLYMYYFTKVYKYNPKRRPIFTFYGGEPLLEFKSIKNIVEYVLDKYKYYNPMFNMTTNGTLLSDEVLQYINNIKDFYISISLDGPKKEHDRNRVFSNGKGSFDLIYTNLIKIREVYPTIWENLNLLACYDFYTDISKTEEFFENESLPPLIRVSMVEPLFSSYYQCFTIQDKNKFLQTYSYKQKQYIENIKSNKKSSRYSDLMFGTFFFFLYNRFKFYSNNVFFDTFTGTCIPGDKLYVDTQGRLHICEKINFNFSIGDVYNGLDLKRISEIIERYNEEILSKCKNCPISRICGTCYATFASNGYFEIPKGFCESKIKSTEQALKDLTEVLIHNPSYFRSKYSRNKNDNLHYKDLYCY</sequence>
<comment type="similarity">
    <text evidence="5">Belongs to the radical SAM superfamily. Anaerobic sulfatase-maturating enzyme family.</text>
</comment>
<dbReference type="SUPFAM" id="SSF102114">
    <property type="entry name" value="Radical SAM enzymes"/>
    <property type="match status" value="1"/>
</dbReference>
<dbReference type="PROSITE" id="PS51918">
    <property type="entry name" value="RADICAL_SAM"/>
    <property type="match status" value="1"/>
</dbReference>
<dbReference type="EMBL" id="CP009170">
    <property type="protein sequence ID" value="AIS51598.1"/>
    <property type="molecule type" value="Genomic_DNA"/>
</dbReference>
<dbReference type="SFLD" id="SFLDG01067">
    <property type="entry name" value="SPASM/twitch_domain_containing"/>
    <property type="match status" value="1"/>
</dbReference>
<dbReference type="eggNOG" id="COG0641">
    <property type="taxonomic scope" value="Bacteria"/>
</dbReference>
<proteinExistence type="inferred from homology"/>
<keyword evidence="1" id="KW-0949">S-adenosyl-L-methionine</keyword>
<dbReference type="OrthoDB" id="9782387at2"/>
<dbReference type="GO" id="GO:0046872">
    <property type="term" value="F:metal ion binding"/>
    <property type="evidence" value="ECO:0007669"/>
    <property type="project" value="UniProtKB-KW"/>
</dbReference>
<evidence type="ECO:0000256" key="1">
    <source>
        <dbReference type="ARBA" id="ARBA00022691"/>
    </source>
</evidence>
<feature type="domain" description="Radical SAM core" evidence="6">
    <location>
        <begin position="90"/>
        <end position="335"/>
    </location>
</feature>
<evidence type="ECO:0000256" key="5">
    <source>
        <dbReference type="ARBA" id="ARBA00023601"/>
    </source>
</evidence>
<name>A0A097AP75_THEKI</name>
<evidence type="ECO:0000313" key="7">
    <source>
        <dbReference type="EMBL" id="AIS51598.1"/>
    </source>
</evidence>
<accession>A0A097AP75</accession>
<dbReference type="AlphaFoldDB" id="A0A097AP75"/>
<dbReference type="GO" id="GO:0016491">
    <property type="term" value="F:oxidoreductase activity"/>
    <property type="evidence" value="ECO:0007669"/>
    <property type="project" value="InterPro"/>
</dbReference>
<dbReference type="InterPro" id="IPR023867">
    <property type="entry name" value="Sulphatase_maturase_rSAM"/>
</dbReference>
<dbReference type="RefSeq" id="WP_049684534.1">
    <property type="nucleotide sequence ID" value="NZ_CP009170.1"/>
</dbReference>
<protein>
    <submittedName>
        <fullName evidence="7">Radical SAM domain-containing protein</fullName>
    </submittedName>
</protein>
<dbReference type="STRING" id="2325.TKV_c03940"/>
<dbReference type="SFLD" id="SFLDG01386">
    <property type="entry name" value="main_SPASM_domain-containing"/>
    <property type="match status" value="1"/>
</dbReference>
<keyword evidence="3" id="KW-0408">Iron</keyword>
<dbReference type="HOGENOM" id="CLU_009273_3_4_9"/>
<dbReference type="InterPro" id="IPR007197">
    <property type="entry name" value="rSAM"/>
</dbReference>
<evidence type="ECO:0000259" key="6">
    <source>
        <dbReference type="PROSITE" id="PS51918"/>
    </source>
</evidence>
<dbReference type="SFLD" id="SFLDG01384">
    <property type="entry name" value="thioether_bond_formation_requi"/>
    <property type="match status" value="1"/>
</dbReference>
<keyword evidence="2" id="KW-0479">Metal-binding</keyword>
<keyword evidence="4" id="KW-0411">Iron-sulfur</keyword>
<dbReference type="CDD" id="cd01335">
    <property type="entry name" value="Radical_SAM"/>
    <property type="match status" value="1"/>
</dbReference>
<evidence type="ECO:0000256" key="4">
    <source>
        <dbReference type="ARBA" id="ARBA00023014"/>
    </source>
</evidence>
<evidence type="ECO:0000256" key="2">
    <source>
        <dbReference type="ARBA" id="ARBA00022723"/>
    </source>
</evidence>
<dbReference type="Proteomes" id="UP000029669">
    <property type="component" value="Chromosome"/>
</dbReference>
<evidence type="ECO:0000313" key="8">
    <source>
        <dbReference type="Proteomes" id="UP000029669"/>
    </source>
</evidence>
<dbReference type="PANTHER" id="PTHR43273:SF3">
    <property type="entry name" value="ANAEROBIC SULFATASE-MATURATING ENZYME HOMOLOG ASLB-RELATED"/>
    <property type="match status" value="1"/>
</dbReference>
<keyword evidence="8" id="KW-1185">Reference proteome</keyword>
<dbReference type="SFLD" id="SFLDS00029">
    <property type="entry name" value="Radical_SAM"/>
    <property type="match status" value="1"/>
</dbReference>
<dbReference type="KEGG" id="tki:TKV_c03940"/>
<organism evidence="7 8">
    <name type="scientific">Thermoanaerobacter kivui</name>
    <name type="common">Acetogenium kivui</name>
    <dbReference type="NCBI Taxonomy" id="2325"/>
    <lineage>
        <taxon>Bacteria</taxon>
        <taxon>Bacillati</taxon>
        <taxon>Bacillota</taxon>
        <taxon>Clostridia</taxon>
        <taxon>Thermoanaerobacterales</taxon>
        <taxon>Thermoanaerobacteraceae</taxon>
        <taxon>Thermoanaerobacter</taxon>
    </lineage>
</organism>
<dbReference type="Pfam" id="PF04055">
    <property type="entry name" value="Radical_SAM"/>
    <property type="match status" value="1"/>
</dbReference>
<evidence type="ECO:0000256" key="3">
    <source>
        <dbReference type="ARBA" id="ARBA00023004"/>
    </source>
</evidence>
<dbReference type="PANTHER" id="PTHR43273">
    <property type="entry name" value="ANAEROBIC SULFATASE-MATURATING ENZYME HOMOLOG ASLB-RELATED"/>
    <property type="match status" value="1"/>
</dbReference>
<dbReference type="Gene3D" id="3.20.20.70">
    <property type="entry name" value="Aldolase class I"/>
    <property type="match status" value="1"/>
</dbReference>
<reference evidence="8" key="1">
    <citation type="journal article" date="2015" name="Genome Announc.">
        <title>Whole-Genome Sequences of 80 Environmental and Clinical Isolates of Burkholderia pseudomallei.</title>
        <authorList>
            <person name="Johnson S.L."/>
            <person name="Baker A.L."/>
            <person name="Chain P.S."/>
            <person name="Currie B.J."/>
            <person name="Daligault H.E."/>
            <person name="Davenport K.W."/>
            <person name="Davis C.B."/>
            <person name="Inglis T.J."/>
            <person name="Kaestli M."/>
            <person name="Koren S."/>
            <person name="Mayo M."/>
            <person name="Merritt A.J."/>
            <person name="Price E.P."/>
            <person name="Sarovich D.S."/>
            <person name="Warner J."/>
            <person name="Rosovitz M.J."/>
        </authorList>
    </citation>
    <scope>NUCLEOTIDE SEQUENCE [LARGE SCALE GENOMIC DNA]</scope>
    <source>
        <strain evidence="8">DSM 2030</strain>
    </source>
</reference>
<gene>
    <name evidence="7" type="ORF">TKV_c03940</name>
</gene>